<gene>
    <name evidence="1" type="ORF">KIW84_051009</name>
</gene>
<accession>A0A9D4WL21</accession>
<name>A0A9D4WL21_PEA</name>
<reference evidence="1 2" key="1">
    <citation type="journal article" date="2022" name="Nat. Genet.">
        <title>Improved pea reference genome and pan-genome highlight genomic features and evolutionary characteristics.</title>
        <authorList>
            <person name="Yang T."/>
            <person name="Liu R."/>
            <person name="Luo Y."/>
            <person name="Hu S."/>
            <person name="Wang D."/>
            <person name="Wang C."/>
            <person name="Pandey M.K."/>
            <person name="Ge S."/>
            <person name="Xu Q."/>
            <person name="Li N."/>
            <person name="Li G."/>
            <person name="Huang Y."/>
            <person name="Saxena R.K."/>
            <person name="Ji Y."/>
            <person name="Li M."/>
            <person name="Yan X."/>
            <person name="He Y."/>
            <person name="Liu Y."/>
            <person name="Wang X."/>
            <person name="Xiang C."/>
            <person name="Varshney R.K."/>
            <person name="Ding H."/>
            <person name="Gao S."/>
            <person name="Zong X."/>
        </authorList>
    </citation>
    <scope>NUCLEOTIDE SEQUENCE [LARGE SCALE GENOMIC DNA]</scope>
    <source>
        <strain evidence="1 2">cv. Zhongwan 6</strain>
    </source>
</reference>
<dbReference type="SUPFAM" id="SSF55753">
    <property type="entry name" value="Actin depolymerizing proteins"/>
    <property type="match status" value="1"/>
</dbReference>
<dbReference type="AlphaFoldDB" id="A0A9D4WL21"/>
<proteinExistence type="predicted"/>
<dbReference type="Gramene" id="Psat05G0100900-T1">
    <property type="protein sequence ID" value="KAI5403677.1"/>
    <property type="gene ID" value="KIW84_051009"/>
</dbReference>
<dbReference type="InterPro" id="IPR029006">
    <property type="entry name" value="ADF-H/Gelsolin-like_dom_sf"/>
</dbReference>
<dbReference type="Proteomes" id="UP001058974">
    <property type="component" value="Chromosome 5"/>
</dbReference>
<evidence type="ECO:0000313" key="2">
    <source>
        <dbReference type="Proteomes" id="UP001058974"/>
    </source>
</evidence>
<organism evidence="1 2">
    <name type="scientific">Pisum sativum</name>
    <name type="common">Garden pea</name>
    <name type="synonym">Lathyrus oleraceus</name>
    <dbReference type="NCBI Taxonomy" id="3888"/>
    <lineage>
        <taxon>Eukaryota</taxon>
        <taxon>Viridiplantae</taxon>
        <taxon>Streptophyta</taxon>
        <taxon>Embryophyta</taxon>
        <taxon>Tracheophyta</taxon>
        <taxon>Spermatophyta</taxon>
        <taxon>Magnoliopsida</taxon>
        <taxon>eudicotyledons</taxon>
        <taxon>Gunneridae</taxon>
        <taxon>Pentapetalae</taxon>
        <taxon>rosids</taxon>
        <taxon>fabids</taxon>
        <taxon>Fabales</taxon>
        <taxon>Fabaceae</taxon>
        <taxon>Papilionoideae</taxon>
        <taxon>50 kb inversion clade</taxon>
        <taxon>NPAAA clade</taxon>
        <taxon>Hologalegina</taxon>
        <taxon>IRL clade</taxon>
        <taxon>Fabeae</taxon>
        <taxon>Lathyrus</taxon>
    </lineage>
</organism>
<keyword evidence="2" id="KW-1185">Reference proteome</keyword>
<comment type="caution">
    <text evidence="1">The sequence shown here is derived from an EMBL/GenBank/DDBJ whole genome shotgun (WGS) entry which is preliminary data.</text>
</comment>
<protein>
    <submittedName>
        <fullName evidence="1">Uncharacterized protein</fullName>
    </submittedName>
</protein>
<dbReference type="EMBL" id="JAMSHJ010000005">
    <property type="protein sequence ID" value="KAI5403677.1"/>
    <property type="molecule type" value="Genomic_DNA"/>
</dbReference>
<evidence type="ECO:0000313" key="1">
    <source>
        <dbReference type="EMBL" id="KAI5403677.1"/>
    </source>
</evidence>
<sequence length="187" mass="20735">MFLKLEHLAMSNTTKVLDPTFHGVGQRLGTEIWRIENFQPVSLPKSEYGKFYMRDSYVVLQTSQGKKLVKNFVLLCHFGKKGKNGTFSSHLVAEEVKALSDCISQVKKIIDHYGDSDDLAVPTSSICQMQSLMLLTMGYVANVLMCNITSAQVISDQVESNCFVDVVVVSANFSIIAGPHLSKLKLI</sequence>
<dbReference type="Gene3D" id="3.40.20.10">
    <property type="entry name" value="Severin"/>
    <property type="match status" value="1"/>
</dbReference>